<reference evidence="1 2" key="1">
    <citation type="submission" date="2020-02" db="EMBL/GenBank/DDBJ databases">
        <title>Whole-genome sequencing and comparative analysis of the genomes of Bacteroides thetaiotaomicron and Escherichia coli isolated from a healthy resident in Vietnam.</title>
        <authorList>
            <person name="Mohsin M."/>
            <person name="Tanaka K."/>
            <person name="Kawahara R."/>
            <person name="Kondo S."/>
            <person name="Noguchi H."/>
            <person name="Motooka D."/>
            <person name="Nakamura S."/>
            <person name="Khong D.T."/>
            <person name="Nguyen T.N."/>
            <person name="Tran H.T."/>
            <person name="Yamamoto Y."/>
        </authorList>
    </citation>
    <scope>NUCLEOTIDE SEQUENCE [LARGE SCALE GENOMIC DNA]</scope>
    <source>
        <strain evidence="1 2">F9-2</strain>
    </source>
</reference>
<dbReference type="Proteomes" id="UP000500882">
    <property type="component" value="Chromosome"/>
</dbReference>
<evidence type="ECO:0000313" key="1">
    <source>
        <dbReference type="EMBL" id="BCA51381.1"/>
    </source>
</evidence>
<dbReference type="AlphaFoldDB" id="A0A679HBA6"/>
<evidence type="ECO:0000313" key="2">
    <source>
        <dbReference type="Proteomes" id="UP000500882"/>
    </source>
</evidence>
<name>A0A679HBA6_BACT4</name>
<sequence length="71" mass="7847">MLGLIDSVTGYIHHAIGQGCANENTDPGYEKNGFERSGLGAYRRIQKVDCIITDSDDEIEHGQHEQENDNA</sequence>
<protein>
    <submittedName>
        <fullName evidence="1">Uncharacterized protein</fullName>
    </submittedName>
</protein>
<dbReference type="EMBL" id="AP022660">
    <property type="protein sequence ID" value="BCA51381.1"/>
    <property type="molecule type" value="Genomic_DNA"/>
</dbReference>
<organism evidence="1 2">
    <name type="scientific">Bacteroides thetaiotaomicron</name>
    <dbReference type="NCBI Taxonomy" id="818"/>
    <lineage>
        <taxon>Bacteria</taxon>
        <taxon>Pseudomonadati</taxon>
        <taxon>Bacteroidota</taxon>
        <taxon>Bacteroidia</taxon>
        <taxon>Bacteroidales</taxon>
        <taxon>Bacteroidaceae</taxon>
        <taxon>Bacteroides</taxon>
    </lineage>
</organism>
<gene>
    <name evidence="1" type="ORF">BatF92_33230</name>
</gene>
<accession>A0A679HBA6</accession>
<proteinExistence type="predicted"/>